<dbReference type="EMBL" id="LAVV01009690">
    <property type="protein sequence ID" value="KNZ50167.1"/>
    <property type="molecule type" value="Genomic_DNA"/>
</dbReference>
<keyword evidence="2" id="KW-0812">Transmembrane</keyword>
<feature type="transmembrane region" description="Helical" evidence="2">
    <location>
        <begin position="122"/>
        <end position="144"/>
    </location>
</feature>
<evidence type="ECO:0000256" key="2">
    <source>
        <dbReference type="SAM" id="Phobius"/>
    </source>
</evidence>
<comment type="caution">
    <text evidence="3">The sequence shown here is derived from an EMBL/GenBank/DDBJ whole genome shotgun (WGS) entry which is preliminary data.</text>
</comment>
<dbReference type="Proteomes" id="UP000037035">
    <property type="component" value="Unassembled WGS sequence"/>
</dbReference>
<gene>
    <name evidence="3" type="ORF">VP01_456g3</name>
</gene>
<keyword evidence="4" id="KW-1185">Reference proteome</keyword>
<evidence type="ECO:0000256" key="1">
    <source>
        <dbReference type="SAM" id="MobiDB-lite"/>
    </source>
</evidence>
<feature type="transmembrane region" description="Helical" evidence="2">
    <location>
        <begin position="347"/>
        <end position="372"/>
    </location>
</feature>
<sequence>MSTVTDSLICNPRRGLSHSTIWYLGFSITFICDEIFWGLYFWYFYLLYFIHFPLTKTILSPYIGSGSILHDTESLWLWECTNHQAQDLHCRVKGGFIISIWGHVQLWEKEGVWENLLRLGDYVYWVGYLGVSCSVCPASFALVVKKSITSVLSDPGLILLPEKEKIYQADPSLKCLIAFDLKNVELSLVECCASIIWFEAEPDIPTSTNIHHNNYHTNSKEKEQKERIKKKKKEENTCWNMLCAASLSPLYSALGCYSQNTILFSENRLSSLLIPILFQHHSSSPISTNKTTHSSPQINQSSSQLNQLIYSNYPGTLAVITHCALAFFVSVSCFLKSARRSLTLSLLFRWYASFLVFSLIKRTIFVLVLSLINVRCKECAQINLECSAARHFDTLTWRHKKYYRGAVLRAPRCTSYLTMLMSLTETLCVRPFQCGLAIGGRFRPGHQGYSSWTALSSVLHATRWYDWVTGGNLGVLLNFLVNNWVTTP</sequence>
<dbReference type="AlphaFoldDB" id="A0A0L6UPI3"/>
<evidence type="ECO:0000313" key="3">
    <source>
        <dbReference type="EMBL" id="KNZ50167.1"/>
    </source>
</evidence>
<feature type="region of interest" description="Disordered" evidence="1">
    <location>
        <begin position="209"/>
        <end position="229"/>
    </location>
</feature>
<dbReference type="VEuPathDB" id="FungiDB:VP01_456g3"/>
<proteinExistence type="predicted"/>
<accession>A0A0L6UPI3</accession>
<keyword evidence="2" id="KW-1133">Transmembrane helix</keyword>
<feature type="transmembrane region" description="Helical" evidence="2">
    <location>
        <begin position="313"/>
        <end position="335"/>
    </location>
</feature>
<name>A0A0L6UPI3_9BASI</name>
<protein>
    <submittedName>
        <fullName evidence="3">Uncharacterized protein</fullName>
    </submittedName>
</protein>
<reference evidence="3 4" key="1">
    <citation type="submission" date="2015-08" db="EMBL/GenBank/DDBJ databases">
        <title>Next Generation Sequencing and Analysis of the Genome of Puccinia sorghi L Schw, the Causal Agent of Maize Common Rust.</title>
        <authorList>
            <person name="Rochi L."/>
            <person name="Burguener G."/>
            <person name="Darino M."/>
            <person name="Turjanski A."/>
            <person name="Kreff E."/>
            <person name="Dieguez M.J."/>
            <person name="Sacco F."/>
        </authorList>
    </citation>
    <scope>NUCLEOTIDE SEQUENCE [LARGE SCALE GENOMIC DNA]</scope>
    <source>
        <strain evidence="3 4">RO10H11247</strain>
    </source>
</reference>
<keyword evidence="2" id="KW-0472">Membrane</keyword>
<feature type="transmembrane region" description="Helical" evidence="2">
    <location>
        <begin position="21"/>
        <end position="45"/>
    </location>
</feature>
<evidence type="ECO:0000313" key="4">
    <source>
        <dbReference type="Proteomes" id="UP000037035"/>
    </source>
</evidence>
<organism evidence="3 4">
    <name type="scientific">Puccinia sorghi</name>
    <dbReference type="NCBI Taxonomy" id="27349"/>
    <lineage>
        <taxon>Eukaryota</taxon>
        <taxon>Fungi</taxon>
        <taxon>Dikarya</taxon>
        <taxon>Basidiomycota</taxon>
        <taxon>Pucciniomycotina</taxon>
        <taxon>Pucciniomycetes</taxon>
        <taxon>Pucciniales</taxon>
        <taxon>Pucciniaceae</taxon>
        <taxon>Puccinia</taxon>
    </lineage>
</organism>